<gene>
    <name evidence="4" type="ORF">EZ313_19850</name>
</gene>
<evidence type="ECO:0000256" key="3">
    <source>
        <dbReference type="PIRSR" id="PIRSR603782-2"/>
    </source>
</evidence>
<accession>A0A4Z0BQI0</accession>
<dbReference type="Proteomes" id="UP000298180">
    <property type="component" value="Unassembled WGS sequence"/>
</dbReference>
<dbReference type="PANTHER" id="PTHR12151:SF25">
    <property type="entry name" value="LINALOOL DEHYDRATASE_ISOMERASE DOMAIN-CONTAINING PROTEIN"/>
    <property type="match status" value="1"/>
</dbReference>
<dbReference type="SUPFAM" id="SSF52833">
    <property type="entry name" value="Thioredoxin-like"/>
    <property type="match status" value="1"/>
</dbReference>
<evidence type="ECO:0000313" key="4">
    <source>
        <dbReference type="EMBL" id="TFZ00704.1"/>
    </source>
</evidence>
<dbReference type="EMBL" id="SMLM01000003">
    <property type="protein sequence ID" value="TFZ00704.1"/>
    <property type="molecule type" value="Genomic_DNA"/>
</dbReference>
<dbReference type="Pfam" id="PF02630">
    <property type="entry name" value="SCO1-SenC"/>
    <property type="match status" value="1"/>
</dbReference>
<evidence type="ECO:0000256" key="1">
    <source>
        <dbReference type="ARBA" id="ARBA00010996"/>
    </source>
</evidence>
<dbReference type="Gene3D" id="3.40.30.10">
    <property type="entry name" value="Glutaredoxin"/>
    <property type="match status" value="1"/>
</dbReference>
<feature type="binding site" evidence="2">
    <location>
        <position position="103"/>
    </location>
    <ligand>
        <name>Cu cation</name>
        <dbReference type="ChEBI" id="CHEBI:23378"/>
    </ligand>
</feature>
<keyword evidence="3" id="KW-1015">Disulfide bond</keyword>
<keyword evidence="2" id="KW-0186">Copper</keyword>
<keyword evidence="2" id="KW-0479">Metal-binding</keyword>
<dbReference type="CDD" id="cd02968">
    <property type="entry name" value="SCO"/>
    <property type="match status" value="1"/>
</dbReference>
<name>A0A4Z0BQI0_9BURK</name>
<evidence type="ECO:0000313" key="5">
    <source>
        <dbReference type="Proteomes" id="UP000298180"/>
    </source>
</evidence>
<dbReference type="InterPro" id="IPR036249">
    <property type="entry name" value="Thioredoxin-like_sf"/>
</dbReference>
<comment type="caution">
    <text evidence="4">The sequence shown here is derived from an EMBL/GenBank/DDBJ whole genome shotgun (WGS) entry which is preliminary data.</text>
</comment>
<dbReference type="PANTHER" id="PTHR12151">
    <property type="entry name" value="ELECTRON TRANSPORT PROTIN SCO1/SENC FAMILY MEMBER"/>
    <property type="match status" value="1"/>
</dbReference>
<feature type="binding site" evidence="2">
    <location>
        <position position="99"/>
    </location>
    <ligand>
        <name>Cu cation</name>
        <dbReference type="ChEBI" id="CHEBI:23378"/>
    </ligand>
</feature>
<organism evidence="4 5">
    <name type="scientific">Ramlibacter henchirensis</name>
    <dbReference type="NCBI Taxonomy" id="204072"/>
    <lineage>
        <taxon>Bacteria</taxon>
        <taxon>Pseudomonadati</taxon>
        <taxon>Pseudomonadota</taxon>
        <taxon>Betaproteobacteria</taxon>
        <taxon>Burkholderiales</taxon>
        <taxon>Comamonadaceae</taxon>
        <taxon>Ramlibacter</taxon>
    </lineage>
</organism>
<dbReference type="OrthoDB" id="9180103at2"/>
<protein>
    <submittedName>
        <fullName evidence="4">SCO family protein</fullName>
    </submittedName>
</protein>
<proteinExistence type="inferred from homology"/>
<reference evidence="4 5" key="1">
    <citation type="submission" date="2019-03" db="EMBL/GenBank/DDBJ databases">
        <title>Ramlibacter henchirensis DSM 14656, whole genome shotgun sequence.</title>
        <authorList>
            <person name="Zhang X."/>
            <person name="Feng G."/>
            <person name="Zhu H."/>
        </authorList>
    </citation>
    <scope>NUCLEOTIDE SEQUENCE [LARGE SCALE GENOMIC DNA]</scope>
    <source>
        <strain evidence="4 5">DSM 14656</strain>
    </source>
</reference>
<comment type="similarity">
    <text evidence="1">Belongs to the SCO1/2 family.</text>
</comment>
<dbReference type="InterPro" id="IPR003782">
    <property type="entry name" value="SCO1/SenC"/>
</dbReference>
<dbReference type="GO" id="GO:0046872">
    <property type="term" value="F:metal ion binding"/>
    <property type="evidence" value="ECO:0007669"/>
    <property type="project" value="UniProtKB-KW"/>
</dbReference>
<sequence>MTSSPDPIRASSAASAAEGRRQSLAILGGGIAAAAGAGLAYQLELAPGAQLPGGSLAARGPLGSIPDVPLITHDGRRVRFHSDLVRDRVVFVSMMYTQCSERCPPMTQNLRAVQEALGDRVGRDVFMYSITLLPEFDRPADLKAYRELNGIGPGWTFLTGTKADVERLRVAMGFSDPDPAIDGDIGQHIGMARVGNDALNRWCMTPLSLQPHRILEALMAVDPATRARGRTWAVPAQA</sequence>
<keyword evidence="5" id="KW-1185">Reference proteome</keyword>
<dbReference type="AlphaFoldDB" id="A0A4Z0BQI0"/>
<dbReference type="RefSeq" id="WP_135265042.1">
    <property type="nucleotide sequence ID" value="NZ_SMLM01000003.1"/>
</dbReference>
<evidence type="ECO:0000256" key="2">
    <source>
        <dbReference type="PIRSR" id="PIRSR603782-1"/>
    </source>
</evidence>
<feature type="disulfide bond" description="Redox-active" evidence="3">
    <location>
        <begin position="99"/>
        <end position="103"/>
    </location>
</feature>